<dbReference type="GO" id="GO:0006352">
    <property type="term" value="P:DNA-templated transcription initiation"/>
    <property type="evidence" value="ECO:0007669"/>
    <property type="project" value="InterPro"/>
</dbReference>
<sequence length="105" mass="12344">MNNFQDNEVEFEISDISYVPDLDIINKEKTEIINKAIEELPEKYKVIIKLRHNEDMDYSQIANILAIPIGTVKVNLFRARKILELTLRKHSEFFGSYKTKTTIKK</sequence>
<dbReference type="InterPro" id="IPR013249">
    <property type="entry name" value="RNA_pol_sigma70_r4_t2"/>
</dbReference>
<dbReference type="AlphaFoldDB" id="A0A645C8K2"/>
<dbReference type="CDD" id="cd06171">
    <property type="entry name" value="Sigma70_r4"/>
    <property type="match status" value="1"/>
</dbReference>
<keyword evidence="3" id="KW-0804">Transcription</keyword>
<name>A0A645C8K2_9ZZZZ</name>
<dbReference type="PANTHER" id="PTHR43133:SF51">
    <property type="entry name" value="RNA POLYMERASE SIGMA FACTOR"/>
    <property type="match status" value="1"/>
</dbReference>
<evidence type="ECO:0000256" key="1">
    <source>
        <dbReference type="ARBA" id="ARBA00023015"/>
    </source>
</evidence>
<gene>
    <name evidence="5" type="ORF">SDC9_119196</name>
</gene>
<dbReference type="PANTHER" id="PTHR43133">
    <property type="entry name" value="RNA POLYMERASE ECF-TYPE SIGMA FACTO"/>
    <property type="match status" value="1"/>
</dbReference>
<evidence type="ECO:0000256" key="2">
    <source>
        <dbReference type="ARBA" id="ARBA00023082"/>
    </source>
</evidence>
<organism evidence="5">
    <name type="scientific">bioreactor metagenome</name>
    <dbReference type="NCBI Taxonomy" id="1076179"/>
    <lineage>
        <taxon>unclassified sequences</taxon>
        <taxon>metagenomes</taxon>
        <taxon>ecological metagenomes</taxon>
    </lineage>
</organism>
<protein>
    <recommendedName>
        <fullName evidence="4">RNA polymerase sigma factor 70 region 4 type 2 domain-containing protein</fullName>
    </recommendedName>
</protein>
<feature type="domain" description="RNA polymerase sigma factor 70 region 4 type 2" evidence="4">
    <location>
        <begin position="31"/>
        <end position="82"/>
    </location>
</feature>
<evidence type="ECO:0000259" key="4">
    <source>
        <dbReference type="Pfam" id="PF08281"/>
    </source>
</evidence>
<keyword evidence="2" id="KW-0731">Sigma factor</keyword>
<dbReference type="Pfam" id="PF08281">
    <property type="entry name" value="Sigma70_r4_2"/>
    <property type="match status" value="1"/>
</dbReference>
<dbReference type="GO" id="GO:0016987">
    <property type="term" value="F:sigma factor activity"/>
    <property type="evidence" value="ECO:0007669"/>
    <property type="project" value="UniProtKB-KW"/>
</dbReference>
<keyword evidence="1" id="KW-0805">Transcription regulation</keyword>
<dbReference type="InterPro" id="IPR039425">
    <property type="entry name" value="RNA_pol_sigma-70-like"/>
</dbReference>
<dbReference type="NCBIfam" id="TIGR02937">
    <property type="entry name" value="sigma70-ECF"/>
    <property type="match status" value="1"/>
</dbReference>
<comment type="caution">
    <text evidence="5">The sequence shown here is derived from an EMBL/GenBank/DDBJ whole genome shotgun (WGS) entry which is preliminary data.</text>
</comment>
<dbReference type="EMBL" id="VSSQ01024611">
    <property type="protein sequence ID" value="MPM72223.1"/>
    <property type="molecule type" value="Genomic_DNA"/>
</dbReference>
<evidence type="ECO:0000256" key="3">
    <source>
        <dbReference type="ARBA" id="ARBA00023163"/>
    </source>
</evidence>
<dbReference type="Gene3D" id="1.10.10.10">
    <property type="entry name" value="Winged helix-like DNA-binding domain superfamily/Winged helix DNA-binding domain"/>
    <property type="match status" value="1"/>
</dbReference>
<proteinExistence type="predicted"/>
<dbReference type="InterPro" id="IPR036388">
    <property type="entry name" value="WH-like_DNA-bd_sf"/>
</dbReference>
<dbReference type="GO" id="GO:0003677">
    <property type="term" value="F:DNA binding"/>
    <property type="evidence" value="ECO:0007669"/>
    <property type="project" value="InterPro"/>
</dbReference>
<dbReference type="InterPro" id="IPR013324">
    <property type="entry name" value="RNA_pol_sigma_r3/r4-like"/>
</dbReference>
<reference evidence="5" key="1">
    <citation type="submission" date="2019-08" db="EMBL/GenBank/DDBJ databases">
        <authorList>
            <person name="Kucharzyk K."/>
            <person name="Murdoch R.W."/>
            <person name="Higgins S."/>
            <person name="Loffler F."/>
        </authorList>
    </citation>
    <scope>NUCLEOTIDE SEQUENCE</scope>
</reference>
<accession>A0A645C8K2</accession>
<evidence type="ECO:0000313" key="5">
    <source>
        <dbReference type="EMBL" id="MPM72223.1"/>
    </source>
</evidence>
<dbReference type="InterPro" id="IPR014284">
    <property type="entry name" value="RNA_pol_sigma-70_dom"/>
</dbReference>
<dbReference type="SUPFAM" id="SSF88659">
    <property type="entry name" value="Sigma3 and sigma4 domains of RNA polymerase sigma factors"/>
    <property type="match status" value="1"/>
</dbReference>